<dbReference type="AlphaFoldDB" id="A0A512H4J7"/>
<name>A0A512H4J7_9PROT</name>
<dbReference type="OrthoDB" id="9803532at2"/>
<dbReference type="InterPro" id="IPR007296">
    <property type="entry name" value="DUF403"/>
</dbReference>
<keyword evidence="3" id="KW-1185">Reference proteome</keyword>
<dbReference type="InterPro" id="IPR051680">
    <property type="entry name" value="ATP-dep_Glu-Cys_Ligase-2"/>
</dbReference>
<evidence type="ECO:0000259" key="1">
    <source>
        <dbReference type="Pfam" id="PF04168"/>
    </source>
</evidence>
<evidence type="ECO:0000313" key="2">
    <source>
        <dbReference type="EMBL" id="GEO80348.1"/>
    </source>
</evidence>
<gene>
    <name evidence="2" type="ORF">ROR02_04790</name>
</gene>
<dbReference type="PANTHER" id="PTHR34595:SF7">
    <property type="entry name" value="SLL1039 PROTEIN"/>
    <property type="match status" value="1"/>
</dbReference>
<protein>
    <recommendedName>
        <fullName evidence="1">DUF403 domain-containing protein</fullName>
    </recommendedName>
</protein>
<dbReference type="Pfam" id="PF04168">
    <property type="entry name" value="Alpha-E"/>
    <property type="match status" value="1"/>
</dbReference>
<sequence>MLSRTADNLYWMARYVERAENMARILDVSHRMHQLPHNGEGSGAEWEPALIISGQKPSYEARFDEITASHVIAFMALDPENPSSIVSTLGSARENARAERFVLPVEMFESLNATWLELRSITYTKLLEWGFREFFEWVKERCHQFNGTTVSTMVQTDAYSFTRLGTFIERGDNTARLLDVKYHVLAPDEDRLDEAVDYYQWGAVLRAMSAFKAYRITYRDSIKPRKVIELLTLRREFPRSLHHCTHAASLLLEEMSPDTEAARLAGEINARLRYGRVQDITRRGLHAFLTEFIARNALISNEVGRAFHLEASTTLPPAHRRQRQRQF</sequence>
<proteinExistence type="predicted"/>
<accession>A0A512H4J7</accession>
<dbReference type="EMBL" id="BJZO01000008">
    <property type="protein sequence ID" value="GEO80348.1"/>
    <property type="molecule type" value="Genomic_DNA"/>
</dbReference>
<dbReference type="PANTHER" id="PTHR34595">
    <property type="entry name" value="BLR5612 PROTEIN"/>
    <property type="match status" value="1"/>
</dbReference>
<reference evidence="2 3" key="1">
    <citation type="submission" date="2019-07" db="EMBL/GenBank/DDBJ databases">
        <title>Whole genome shotgun sequence of Rhodospirillum oryzae NBRC 107573.</title>
        <authorList>
            <person name="Hosoyama A."/>
            <person name="Uohara A."/>
            <person name="Ohji S."/>
            <person name="Ichikawa N."/>
        </authorList>
    </citation>
    <scope>NUCLEOTIDE SEQUENCE [LARGE SCALE GENOMIC DNA]</scope>
    <source>
        <strain evidence="2 3">NBRC 107573</strain>
    </source>
</reference>
<organism evidence="2 3">
    <name type="scientific">Pararhodospirillum oryzae</name>
    <dbReference type="NCBI Taxonomy" id="478448"/>
    <lineage>
        <taxon>Bacteria</taxon>
        <taxon>Pseudomonadati</taxon>
        <taxon>Pseudomonadota</taxon>
        <taxon>Alphaproteobacteria</taxon>
        <taxon>Rhodospirillales</taxon>
        <taxon>Rhodospirillaceae</taxon>
        <taxon>Pararhodospirillum</taxon>
    </lineage>
</organism>
<feature type="domain" description="DUF403" evidence="1">
    <location>
        <begin position="1"/>
        <end position="307"/>
    </location>
</feature>
<dbReference type="RefSeq" id="WP_147162412.1">
    <property type="nucleotide sequence ID" value="NZ_BJZO01000008.1"/>
</dbReference>
<comment type="caution">
    <text evidence="2">The sequence shown here is derived from an EMBL/GenBank/DDBJ whole genome shotgun (WGS) entry which is preliminary data.</text>
</comment>
<dbReference type="Proteomes" id="UP000321567">
    <property type="component" value="Unassembled WGS sequence"/>
</dbReference>
<evidence type="ECO:0000313" key="3">
    <source>
        <dbReference type="Proteomes" id="UP000321567"/>
    </source>
</evidence>